<dbReference type="PANTHER" id="PTHR14187:SF46">
    <property type="entry name" value="HEAT SHOCK 70 KDA PROTEIN 12A"/>
    <property type="match status" value="1"/>
</dbReference>
<accession>A0A6P4ZHQ7</accession>
<feature type="compositionally biased region" description="Polar residues" evidence="1">
    <location>
        <begin position="147"/>
        <end position="163"/>
    </location>
</feature>
<dbReference type="RefSeq" id="XP_019636308.1">
    <property type="nucleotide sequence ID" value="XM_019780749.1"/>
</dbReference>
<gene>
    <name evidence="3" type="primary">LOC109478939</name>
</gene>
<dbReference type="Gene3D" id="3.30.420.40">
    <property type="match status" value="1"/>
</dbReference>
<dbReference type="AlphaFoldDB" id="A0A6P4ZHQ7"/>
<name>A0A6P4ZHQ7_BRABE</name>
<feature type="compositionally biased region" description="Basic and acidic residues" evidence="1">
    <location>
        <begin position="66"/>
        <end position="75"/>
    </location>
</feature>
<keyword evidence="2" id="KW-1185">Reference proteome</keyword>
<feature type="compositionally biased region" description="Polar residues" evidence="1">
    <location>
        <begin position="52"/>
        <end position="65"/>
    </location>
</feature>
<proteinExistence type="predicted"/>
<protein>
    <submittedName>
        <fullName evidence="3">Heat shock 70 kDa protein 12A-like</fullName>
    </submittedName>
</protein>
<dbReference type="SUPFAM" id="SSF53067">
    <property type="entry name" value="Actin-like ATPase domain"/>
    <property type="match status" value="2"/>
</dbReference>
<feature type="region of interest" description="Disordered" evidence="1">
    <location>
        <begin position="121"/>
        <end position="166"/>
    </location>
</feature>
<dbReference type="GeneID" id="109478939"/>
<dbReference type="OrthoDB" id="2963168at2759"/>
<organism evidence="2 3">
    <name type="scientific">Branchiostoma belcheri</name>
    <name type="common">Amphioxus</name>
    <dbReference type="NCBI Taxonomy" id="7741"/>
    <lineage>
        <taxon>Eukaryota</taxon>
        <taxon>Metazoa</taxon>
        <taxon>Chordata</taxon>
        <taxon>Cephalochordata</taxon>
        <taxon>Leptocardii</taxon>
        <taxon>Amphioxiformes</taxon>
        <taxon>Branchiostomatidae</taxon>
        <taxon>Branchiostoma</taxon>
    </lineage>
</organism>
<feature type="region of interest" description="Disordered" evidence="1">
    <location>
        <begin position="52"/>
        <end position="85"/>
    </location>
</feature>
<sequence length="795" mass="88107">MSSPRKYEVELERRSSFLDQQVGEKARELFRTTETNVMSGPDALQLRLDTSLSGRTAQGRSTNHTENGREQETTTHQESSVPLHGAEGLSLEICGASVMRRPGENLQDGSGMAEITNISLEETGSGGPRTEGQELQTPSTGEWRGINTDTLTDLNETPRSPTSGAVAPLSPITSTPSHQDQVIHTLPEVIHKANNSNQTVSAGQYFVVVAIDFGTTFSGYAFSFLRNPDSIHVMRKWEGGDPGVTNQKVPTTLLLTPTGLFHSFGFAARDNYHDLEPGEAKRWMYFERFKMVLHANTDLHKGTQLTAGNGKLWPAVEVFAHALRFFKDHALQELTDQSCTQINNEDVRWVITVPAIWRQPAKQFMREAAYKAGMVSRDCPEQLLIALEPEAASIYCRQLRYHQLVSDSNSPQPAAPQATVAADMASGDRYMVVDCGGGTVDLTVHQLEEEPQGGLKELHKASGGPYGSIGVDEAFERLLHNIFGSDFIEQFKRKRPAGWVDLLVAFEARKRAASPYKTNPLNVSLPFSFIDYFKKTKGSSVEAAIRKSGYKYIKWSSQGMLRMSPEAMRELFLPTLSKIVGQVITVLQKPDVAGIKYLFLVGGFSESPLLQHELRAAVGQSVRVMIPQDVGLSILKGAVLFGLDPAVIRVRRSALTYGVGILNKFVYGKHPPEKLIIKDGVEWCTDVFDTFVTIDQSVAIGDRVTRSYTPAKHSQSNIVINIYCSEREDVQYITETHVQKCGTLKLDLTRSDYTVAPHRRELQTTMQFGDTEIRVTALDILTCTSVKATIDFLNK</sequence>
<dbReference type="InterPro" id="IPR043129">
    <property type="entry name" value="ATPase_NBD"/>
</dbReference>
<dbReference type="KEGG" id="bbel:109478939"/>
<reference evidence="3" key="1">
    <citation type="submission" date="2025-08" db="UniProtKB">
        <authorList>
            <consortium name="RefSeq"/>
        </authorList>
    </citation>
    <scope>IDENTIFICATION</scope>
    <source>
        <tissue evidence="3">Gonad</tissue>
    </source>
</reference>
<dbReference type="PANTHER" id="PTHR14187">
    <property type="entry name" value="ALPHA KINASE/ELONGATION FACTOR 2 KINASE"/>
    <property type="match status" value="1"/>
</dbReference>
<dbReference type="Proteomes" id="UP000515135">
    <property type="component" value="Unplaced"/>
</dbReference>
<evidence type="ECO:0000256" key="1">
    <source>
        <dbReference type="SAM" id="MobiDB-lite"/>
    </source>
</evidence>
<evidence type="ECO:0000313" key="2">
    <source>
        <dbReference type="Proteomes" id="UP000515135"/>
    </source>
</evidence>
<evidence type="ECO:0000313" key="3">
    <source>
        <dbReference type="RefSeq" id="XP_019636308.1"/>
    </source>
</evidence>